<evidence type="ECO:0000256" key="3">
    <source>
        <dbReference type="ARBA" id="ARBA00022771"/>
    </source>
</evidence>
<dbReference type="PROSITE" id="PS50114">
    <property type="entry name" value="GATA_ZN_FINGER_2"/>
    <property type="match status" value="1"/>
</dbReference>
<sequence>MVETHRIAPSPPHTTLAMPSLGHSGLVPPDMATSPVQVHLATDAKRQRLSPEAPNQNHIYAGSATATNELRRKPGPIPQIQVRPGITVCQNCMTTTTPLWRRDENGQIMCNACGLFLKLHGRKRPISLKTDVIKSRNRSNRTNKAASKRMQVQMPLVVAPAQSPVPKETHYGSMSNPPGLERDIDPMHLDSNCSRSNVAHNVTQINQQMNSTQIQNAALNMHQIGSNIAHNSHINAHSVAQQRPLSGQNVGVIPGMQQLPMQVVYPGSPAINPYTGVLMNSPILAPLSNGMLASPVITSQPNAVSALNILQPQPQRLGQNTLTRSEISNSKSPTPPQAQRFAEASPSMPPLESSKDSSQLHSVDIEKIPQLVHVPAAEFRASQGKLANGKENVKQEPVEEKSKCKSAQLLTRVSELELVNDLLRRRVQDLETSEAQSRRIVEELKAQISFWESKLQPTPPKTEKDVTKA</sequence>
<accession>A0AAV5RC00</accession>
<evidence type="ECO:0000256" key="6">
    <source>
        <dbReference type="PROSITE-ProRule" id="PRU00094"/>
    </source>
</evidence>
<keyword evidence="11" id="KW-1185">Reference proteome</keyword>
<dbReference type="SMART" id="SM00401">
    <property type="entry name" value="ZnF_GATA"/>
    <property type="match status" value="1"/>
</dbReference>
<dbReference type="PANTHER" id="PTHR10071">
    <property type="entry name" value="TRANSCRIPTION FACTOR GATA FAMILY MEMBER"/>
    <property type="match status" value="1"/>
</dbReference>
<feature type="region of interest" description="Disordered" evidence="8">
    <location>
        <begin position="325"/>
        <end position="360"/>
    </location>
</feature>
<keyword evidence="4" id="KW-0862">Zinc</keyword>
<dbReference type="InterPro" id="IPR039355">
    <property type="entry name" value="Transcription_factor_GATA"/>
</dbReference>
<evidence type="ECO:0000256" key="2">
    <source>
        <dbReference type="ARBA" id="ARBA00022723"/>
    </source>
</evidence>
<dbReference type="InterPro" id="IPR000679">
    <property type="entry name" value="Znf_GATA"/>
</dbReference>
<dbReference type="CDD" id="cd00202">
    <property type="entry name" value="ZnF_GATA"/>
    <property type="match status" value="1"/>
</dbReference>
<evidence type="ECO:0000256" key="7">
    <source>
        <dbReference type="SAM" id="Coils"/>
    </source>
</evidence>
<dbReference type="PANTHER" id="PTHR10071:SF281">
    <property type="entry name" value="BOX A-BINDING FACTOR-RELATED"/>
    <property type="match status" value="1"/>
</dbReference>
<keyword evidence="2" id="KW-0479">Metal-binding</keyword>
<keyword evidence="5" id="KW-0539">Nucleus</keyword>
<evidence type="ECO:0000256" key="4">
    <source>
        <dbReference type="ARBA" id="ARBA00022833"/>
    </source>
</evidence>
<dbReference type="PROSITE" id="PS00344">
    <property type="entry name" value="GATA_ZN_FINGER_1"/>
    <property type="match status" value="1"/>
</dbReference>
<evidence type="ECO:0000256" key="8">
    <source>
        <dbReference type="SAM" id="MobiDB-lite"/>
    </source>
</evidence>
<evidence type="ECO:0000259" key="9">
    <source>
        <dbReference type="PROSITE" id="PS50114"/>
    </source>
</evidence>
<comment type="caution">
    <text evidence="10">The sequence shown here is derived from an EMBL/GenBank/DDBJ whole genome shotgun (WGS) entry which is preliminary data.</text>
</comment>
<keyword evidence="7" id="KW-0175">Coiled coil</keyword>
<feature type="coiled-coil region" evidence="7">
    <location>
        <begin position="413"/>
        <end position="447"/>
    </location>
</feature>
<organism evidence="10 11">
    <name type="scientific">Starmerella bacillaris</name>
    <name type="common">Yeast</name>
    <name type="synonym">Candida zemplinina</name>
    <dbReference type="NCBI Taxonomy" id="1247836"/>
    <lineage>
        <taxon>Eukaryota</taxon>
        <taxon>Fungi</taxon>
        <taxon>Dikarya</taxon>
        <taxon>Ascomycota</taxon>
        <taxon>Saccharomycotina</taxon>
        <taxon>Dipodascomycetes</taxon>
        <taxon>Dipodascales</taxon>
        <taxon>Trichomonascaceae</taxon>
        <taxon>Starmerella</taxon>
    </lineage>
</organism>
<dbReference type="GO" id="GO:0008270">
    <property type="term" value="F:zinc ion binding"/>
    <property type="evidence" value="ECO:0007669"/>
    <property type="project" value="UniProtKB-KW"/>
</dbReference>
<feature type="domain" description="GATA-type" evidence="9">
    <location>
        <begin position="89"/>
        <end position="136"/>
    </location>
</feature>
<protein>
    <submittedName>
        <fullName evidence="10">Gzf3 protein</fullName>
    </submittedName>
</protein>
<reference evidence="10 11" key="1">
    <citation type="journal article" date="2023" name="Elife">
        <title>Identification of key yeast species and microbe-microbe interactions impacting larval growth of Drosophila in the wild.</title>
        <authorList>
            <person name="Mure A."/>
            <person name="Sugiura Y."/>
            <person name="Maeda R."/>
            <person name="Honda K."/>
            <person name="Sakurai N."/>
            <person name="Takahashi Y."/>
            <person name="Watada M."/>
            <person name="Katoh T."/>
            <person name="Gotoh A."/>
            <person name="Gotoh Y."/>
            <person name="Taniguchi I."/>
            <person name="Nakamura K."/>
            <person name="Hayashi T."/>
            <person name="Katayama T."/>
            <person name="Uemura T."/>
            <person name="Hattori Y."/>
        </authorList>
    </citation>
    <scope>NUCLEOTIDE SEQUENCE [LARGE SCALE GENOMIC DNA]</scope>
    <source>
        <strain evidence="10 11">SB-73</strain>
    </source>
</reference>
<dbReference type="PRINTS" id="PR00619">
    <property type="entry name" value="GATAZNFINGER"/>
</dbReference>
<dbReference type="AlphaFoldDB" id="A0AAV5RC00"/>
<dbReference type="SUPFAM" id="SSF57716">
    <property type="entry name" value="Glucocorticoid receptor-like (DNA-binding domain)"/>
    <property type="match status" value="1"/>
</dbReference>
<proteinExistence type="predicted"/>
<keyword evidence="3 6" id="KW-0863">Zinc-finger</keyword>
<evidence type="ECO:0000256" key="1">
    <source>
        <dbReference type="ARBA" id="ARBA00004123"/>
    </source>
</evidence>
<evidence type="ECO:0000313" key="11">
    <source>
        <dbReference type="Proteomes" id="UP001362899"/>
    </source>
</evidence>
<dbReference type="EMBL" id="BTGC01000001">
    <property type="protein sequence ID" value="GMM49096.1"/>
    <property type="molecule type" value="Genomic_DNA"/>
</dbReference>
<dbReference type="Pfam" id="PF25026">
    <property type="entry name" value="Asd-4"/>
    <property type="match status" value="1"/>
</dbReference>
<dbReference type="FunFam" id="3.30.50.10:FF:000007">
    <property type="entry name" value="Nitrogen regulatory AreA, N-terminal"/>
    <property type="match status" value="1"/>
</dbReference>
<dbReference type="GO" id="GO:0000981">
    <property type="term" value="F:DNA-binding transcription factor activity, RNA polymerase II-specific"/>
    <property type="evidence" value="ECO:0007669"/>
    <property type="project" value="TreeGrafter"/>
</dbReference>
<comment type="subcellular location">
    <subcellularLocation>
        <location evidence="1">Nucleus</location>
    </subcellularLocation>
</comment>
<dbReference type="InterPro" id="IPR056998">
    <property type="entry name" value="Asd-4/GZF3_helical"/>
</dbReference>
<dbReference type="GO" id="GO:0045944">
    <property type="term" value="P:positive regulation of transcription by RNA polymerase II"/>
    <property type="evidence" value="ECO:0007669"/>
    <property type="project" value="TreeGrafter"/>
</dbReference>
<dbReference type="InterPro" id="IPR013088">
    <property type="entry name" value="Znf_NHR/GATA"/>
</dbReference>
<evidence type="ECO:0000313" key="10">
    <source>
        <dbReference type="EMBL" id="GMM49096.1"/>
    </source>
</evidence>
<dbReference type="Gene3D" id="3.30.50.10">
    <property type="entry name" value="Erythroid Transcription Factor GATA-1, subunit A"/>
    <property type="match status" value="1"/>
</dbReference>
<dbReference type="Pfam" id="PF00320">
    <property type="entry name" value="GATA"/>
    <property type="match status" value="1"/>
</dbReference>
<dbReference type="GO" id="GO:0005634">
    <property type="term" value="C:nucleus"/>
    <property type="evidence" value="ECO:0007669"/>
    <property type="project" value="UniProtKB-SubCell"/>
</dbReference>
<dbReference type="GO" id="GO:0000978">
    <property type="term" value="F:RNA polymerase II cis-regulatory region sequence-specific DNA binding"/>
    <property type="evidence" value="ECO:0007669"/>
    <property type="project" value="TreeGrafter"/>
</dbReference>
<dbReference type="Proteomes" id="UP001362899">
    <property type="component" value="Unassembled WGS sequence"/>
</dbReference>
<evidence type="ECO:0000256" key="5">
    <source>
        <dbReference type="ARBA" id="ARBA00023242"/>
    </source>
</evidence>
<gene>
    <name evidence="10" type="ORF">DASB73_000540</name>
</gene>
<name>A0AAV5RC00_STABA</name>
<dbReference type="GO" id="GO:0000122">
    <property type="term" value="P:negative regulation of transcription by RNA polymerase II"/>
    <property type="evidence" value="ECO:0007669"/>
    <property type="project" value="TreeGrafter"/>
</dbReference>